<evidence type="ECO:0000313" key="4">
    <source>
        <dbReference type="Proteomes" id="UP000605568"/>
    </source>
</evidence>
<feature type="transmembrane region" description="Helical" evidence="2">
    <location>
        <begin position="216"/>
        <end position="233"/>
    </location>
</feature>
<feature type="transmembrane region" description="Helical" evidence="2">
    <location>
        <begin position="40"/>
        <end position="56"/>
    </location>
</feature>
<organism evidence="3 4">
    <name type="scientific">Lentzea cavernae</name>
    <dbReference type="NCBI Taxonomy" id="2020703"/>
    <lineage>
        <taxon>Bacteria</taxon>
        <taxon>Bacillati</taxon>
        <taxon>Actinomycetota</taxon>
        <taxon>Actinomycetes</taxon>
        <taxon>Pseudonocardiales</taxon>
        <taxon>Pseudonocardiaceae</taxon>
        <taxon>Lentzea</taxon>
    </lineage>
</organism>
<dbReference type="PANTHER" id="PTHR33927:SF5">
    <property type="entry name" value="ENZYME, PUTATIVE (AFU_ORTHOLOGUE AFUA_8G01222)-RELATED"/>
    <property type="match status" value="1"/>
</dbReference>
<feature type="transmembrane region" description="Helical" evidence="2">
    <location>
        <begin position="178"/>
        <end position="196"/>
    </location>
</feature>
<reference evidence="4" key="1">
    <citation type="journal article" date="2019" name="Int. J. Syst. Evol. Microbiol.">
        <title>The Global Catalogue of Microorganisms (GCM) 10K type strain sequencing project: providing services to taxonomists for standard genome sequencing and annotation.</title>
        <authorList>
            <consortium name="The Broad Institute Genomics Platform"/>
            <consortium name="The Broad Institute Genome Sequencing Center for Infectious Disease"/>
            <person name="Wu L."/>
            <person name="Ma J."/>
        </authorList>
    </citation>
    <scope>NUCLEOTIDE SEQUENCE [LARGE SCALE GENOMIC DNA]</scope>
    <source>
        <strain evidence="4">CGMCC 4.7367</strain>
    </source>
</reference>
<evidence type="ECO:0008006" key="5">
    <source>
        <dbReference type="Google" id="ProtNLM"/>
    </source>
</evidence>
<keyword evidence="2" id="KW-0812">Transmembrane</keyword>
<proteinExistence type="predicted"/>
<dbReference type="InterPro" id="IPR039261">
    <property type="entry name" value="FNR_nucleotide-bd"/>
</dbReference>
<dbReference type="PANTHER" id="PTHR33927">
    <property type="entry name" value="TRANSMEMBRANE PROTEIN"/>
    <property type="match status" value="1"/>
</dbReference>
<evidence type="ECO:0000256" key="2">
    <source>
        <dbReference type="SAM" id="Phobius"/>
    </source>
</evidence>
<dbReference type="SUPFAM" id="SSF52343">
    <property type="entry name" value="Ferredoxin reductase-like, C-terminal NADP-linked domain"/>
    <property type="match status" value="1"/>
</dbReference>
<feature type="transmembrane region" description="Helical" evidence="2">
    <location>
        <begin position="112"/>
        <end position="134"/>
    </location>
</feature>
<feature type="transmembrane region" description="Helical" evidence="2">
    <location>
        <begin position="146"/>
        <end position="166"/>
    </location>
</feature>
<accession>A0ABQ3MT18</accession>
<name>A0ABQ3MT18_9PSEU</name>
<keyword evidence="2" id="KW-1133">Transmembrane helix</keyword>
<comment type="caution">
    <text evidence="3">The sequence shown here is derived from an EMBL/GenBank/DDBJ whole genome shotgun (WGS) entry which is preliminary data.</text>
</comment>
<protein>
    <recommendedName>
        <fullName evidence="5">Ferredoxin-NADP reductase</fullName>
    </recommendedName>
</protein>
<dbReference type="InterPro" id="IPR052979">
    <property type="entry name" value="Adenylate-forming_domain"/>
</dbReference>
<gene>
    <name evidence="3" type="ORF">GCM10017774_74550</name>
</gene>
<evidence type="ECO:0000256" key="1">
    <source>
        <dbReference type="SAM" id="MobiDB-lite"/>
    </source>
</evidence>
<dbReference type="Proteomes" id="UP000605568">
    <property type="component" value="Unassembled WGS sequence"/>
</dbReference>
<keyword evidence="2" id="KW-0472">Membrane</keyword>
<feature type="region of interest" description="Disordered" evidence="1">
    <location>
        <begin position="1"/>
        <end position="21"/>
    </location>
</feature>
<sequence length="448" mass="49300">MDRPARSSGGRHRLREPEPPPLPPVSAWQRFAKQSLFVHYYRLMAVVFVVNLALVPGSDVEFARNAVLVNLTAAILIRQRRVLNLAFSLVRCAPRSWPTPVRRTLSKVHHLGGVHVGAAMSALVWYLVLLVQLVQTTASPGSPLHLFTYAIAALLVTICVCAHPVLRRRFHNLFERTHRFAGWLLLGLFWLQTVLLGATTPGGELDWTSLTSDPQVWALLVASLCSLVPWRNLRRVSVTVTRPSSHVAIVGFDHDGGWAPFNSSTTAMSLSPLREWHKFAAVDAPLGTERGYRVFMSRAGDWTGAFIDAPPERVWIRKAPTSGPGRVDGLFERVLYVATGSGIGPVLTSMIGRAKEGKGPMALLWVARDPFHTFGADVIREVLSLVPDAHVVDTLHDAKPHLATLTYHLATRFRADAVYITANQRATVDVINALESRGIVANGALFDS</sequence>
<keyword evidence="4" id="KW-1185">Reference proteome</keyword>
<dbReference type="EMBL" id="BNAR01000016">
    <property type="protein sequence ID" value="GHH56461.1"/>
    <property type="molecule type" value="Genomic_DNA"/>
</dbReference>
<evidence type="ECO:0000313" key="3">
    <source>
        <dbReference type="EMBL" id="GHH56461.1"/>
    </source>
</evidence>